<feature type="compositionally biased region" description="Polar residues" evidence="5">
    <location>
        <begin position="46"/>
        <end position="57"/>
    </location>
</feature>
<evidence type="ECO:0000313" key="7">
    <source>
        <dbReference type="Proteomes" id="UP001465976"/>
    </source>
</evidence>
<dbReference type="Pfam" id="PF04032">
    <property type="entry name" value="Rpr2"/>
    <property type="match status" value="1"/>
</dbReference>
<organism evidence="6 7">
    <name type="scientific">Marasmius crinis-equi</name>
    <dbReference type="NCBI Taxonomy" id="585013"/>
    <lineage>
        <taxon>Eukaryota</taxon>
        <taxon>Fungi</taxon>
        <taxon>Dikarya</taxon>
        <taxon>Basidiomycota</taxon>
        <taxon>Agaricomycotina</taxon>
        <taxon>Agaricomycetes</taxon>
        <taxon>Agaricomycetidae</taxon>
        <taxon>Agaricales</taxon>
        <taxon>Marasmiineae</taxon>
        <taxon>Marasmiaceae</taxon>
        <taxon>Marasmius</taxon>
    </lineage>
</organism>
<sequence>MAKKDKNEVPNPSAVANRDIIHRLNFLYQASVYLNGMDNDSRRSEPTASASSPVRTTTGDEEKGMKKSKRRKHRKIGVKELAKSYINTMKIVGTKTTVRMDPSVKRTLCKGCNVVLAPGSTASVRVKGEFASHLFSRADPEHIPQPLLRMVIP</sequence>
<evidence type="ECO:0000256" key="4">
    <source>
        <dbReference type="ARBA" id="ARBA00038402"/>
    </source>
</evidence>
<dbReference type="Gene3D" id="6.20.50.20">
    <property type="match status" value="1"/>
</dbReference>
<dbReference type="PANTHER" id="PTHR14742">
    <property type="entry name" value="RIBONUCLEASE P SUBUNIT P21"/>
    <property type="match status" value="1"/>
</dbReference>
<evidence type="ECO:0000256" key="3">
    <source>
        <dbReference type="ARBA" id="ARBA00022833"/>
    </source>
</evidence>
<reference evidence="6 7" key="1">
    <citation type="submission" date="2024-02" db="EMBL/GenBank/DDBJ databases">
        <title>A draft genome for the cacao thread blight pathogen Marasmius crinis-equi.</title>
        <authorList>
            <person name="Cohen S.P."/>
            <person name="Baruah I.K."/>
            <person name="Amoako-Attah I."/>
            <person name="Bukari Y."/>
            <person name="Meinhardt L.W."/>
            <person name="Bailey B.A."/>
        </authorList>
    </citation>
    <scope>NUCLEOTIDE SEQUENCE [LARGE SCALE GENOMIC DNA]</scope>
    <source>
        <strain evidence="6 7">GH-76</strain>
    </source>
</reference>
<keyword evidence="3" id="KW-0862">Zinc</keyword>
<evidence type="ECO:0000313" key="6">
    <source>
        <dbReference type="EMBL" id="KAL0568235.1"/>
    </source>
</evidence>
<gene>
    <name evidence="6" type="ORF">V5O48_013762</name>
</gene>
<keyword evidence="2" id="KW-0479">Metal-binding</keyword>
<comment type="similarity">
    <text evidence="4">Belongs to the eukaryotic/archaeal RNase P protein component 4 family.</text>
</comment>
<proteinExistence type="inferred from homology"/>
<feature type="compositionally biased region" description="Basic residues" evidence="5">
    <location>
        <begin position="66"/>
        <end position="76"/>
    </location>
</feature>
<comment type="caution">
    <text evidence="6">The sequence shown here is derived from an EMBL/GenBank/DDBJ whole genome shotgun (WGS) entry which is preliminary data.</text>
</comment>
<keyword evidence="7" id="KW-1185">Reference proteome</keyword>
<feature type="region of interest" description="Disordered" evidence="5">
    <location>
        <begin position="37"/>
        <end position="76"/>
    </location>
</feature>
<keyword evidence="1" id="KW-0819">tRNA processing</keyword>
<dbReference type="InterPro" id="IPR007175">
    <property type="entry name" value="Rpr2/Snm1/Rpp21"/>
</dbReference>
<dbReference type="EMBL" id="JBAHYK010001386">
    <property type="protein sequence ID" value="KAL0568235.1"/>
    <property type="molecule type" value="Genomic_DNA"/>
</dbReference>
<name>A0ABR3EZK2_9AGAR</name>
<evidence type="ECO:0000256" key="5">
    <source>
        <dbReference type="SAM" id="MobiDB-lite"/>
    </source>
</evidence>
<protein>
    <submittedName>
        <fullName evidence="6">Uncharacterized protein</fullName>
    </submittedName>
</protein>
<dbReference type="PANTHER" id="PTHR14742:SF0">
    <property type="entry name" value="RIBONUCLEASE P PROTEIN SUBUNIT P21"/>
    <property type="match status" value="1"/>
</dbReference>
<evidence type="ECO:0000256" key="2">
    <source>
        <dbReference type="ARBA" id="ARBA00022723"/>
    </source>
</evidence>
<dbReference type="Proteomes" id="UP001465976">
    <property type="component" value="Unassembled WGS sequence"/>
</dbReference>
<evidence type="ECO:0000256" key="1">
    <source>
        <dbReference type="ARBA" id="ARBA00022694"/>
    </source>
</evidence>
<accession>A0ABR3EZK2</accession>